<dbReference type="InterPro" id="IPR006311">
    <property type="entry name" value="TAT_signal"/>
</dbReference>
<comment type="cofactor">
    <cofactor evidence="9">
        <name>[2Fe-2S] cluster</name>
        <dbReference type="ChEBI" id="CHEBI:190135"/>
    </cofactor>
</comment>
<gene>
    <name evidence="12" type="ORF">WJX68_09530</name>
</gene>
<evidence type="ECO:0000256" key="6">
    <source>
        <dbReference type="ARBA" id="ARBA00023014"/>
    </source>
</evidence>
<evidence type="ECO:0000313" key="12">
    <source>
        <dbReference type="EMBL" id="MEJ8279169.1"/>
    </source>
</evidence>
<keyword evidence="7" id="KW-1015">Disulfide bond</keyword>
<evidence type="ECO:0000313" key="13">
    <source>
        <dbReference type="Proteomes" id="UP001364211"/>
    </source>
</evidence>
<reference evidence="12 13" key="1">
    <citation type="submission" date="2024-03" db="EMBL/GenBank/DDBJ databases">
        <title>Draft genome sequence of Pseudonocardia sp. DW16-2.</title>
        <authorList>
            <person name="Duangmal K."/>
        </authorList>
    </citation>
    <scope>NUCLEOTIDE SEQUENCE [LARGE SCALE GENOMIC DNA]</scope>
    <source>
        <strain evidence="12 13">DW16-2</strain>
    </source>
</reference>
<comment type="caution">
    <text evidence="12">The sequence shown here is derived from an EMBL/GenBank/DDBJ whole genome shotgun (WGS) entry which is preliminary data.</text>
</comment>
<sequence>MTPHPTSSPAGERDEPRTRGPVLGRRAVVAGAGIAAVGAVAACSSGGSTTADSGGQAQTGDAPQGSPGTALGPASDVPVGGGKIYSEEQVVVTQPTQGQYTGLSAICPHQGCTVSQVTGGQIVCPCHNSRFSLDGAVVDGPAQRPLDPRRVTVADGSITLA</sequence>
<proteinExistence type="predicted"/>
<keyword evidence="6" id="KW-0411">Iron-sulfur</keyword>
<keyword evidence="4" id="KW-0479">Metal-binding</keyword>
<keyword evidence="5" id="KW-0408">Iron</keyword>
<feature type="region of interest" description="Disordered" evidence="10">
    <location>
        <begin position="1"/>
        <end position="24"/>
    </location>
</feature>
<accession>A0ABU8T5H4</accession>
<dbReference type="InterPro" id="IPR005805">
    <property type="entry name" value="Rieske_Fe-S_prot_C"/>
</dbReference>
<evidence type="ECO:0000256" key="4">
    <source>
        <dbReference type="ARBA" id="ARBA00022723"/>
    </source>
</evidence>
<dbReference type="PRINTS" id="PR00162">
    <property type="entry name" value="RIESKE"/>
</dbReference>
<dbReference type="PANTHER" id="PTHR10134">
    <property type="entry name" value="CYTOCHROME B-C1 COMPLEX SUBUNIT RIESKE, MITOCHONDRIAL"/>
    <property type="match status" value="1"/>
</dbReference>
<feature type="compositionally biased region" description="Low complexity" evidence="10">
    <location>
        <begin position="44"/>
        <end position="56"/>
    </location>
</feature>
<dbReference type="Pfam" id="PF00355">
    <property type="entry name" value="Rieske"/>
    <property type="match status" value="1"/>
</dbReference>
<evidence type="ECO:0000256" key="8">
    <source>
        <dbReference type="ARBA" id="ARBA00029586"/>
    </source>
</evidence>
<evidence type="ECO:0000256" key="5">
    <source>
        <dbReference type="ARBA" id="ARBA00023004"/>
    </source>
</evidence>
<dbReference type="SUPFAM" id="SSF50022">
    <property type="entry name" value="ISP domain"/>
    <property type="match status" value="1"/>
</dbReference>
<dbReference type="InterPro" id="IPR014349">
    <property type="entry name" value="Rieske_Fe-S_prot"/>
</dbReference>
<dbReference type="PROSITE" id="PS51296">
    <property type="entry name" value="RIESKE"/>
    <property type="match status" value="1"/>
</dbReference>
<evidence type="ECO:0000256" key="2">
    <source>
        <dbReference type="ARBA" id="ARBA00015816"/>
    </source>
</evidence>
<keyword evidence="3" id="KW-0001">2Fe-2S</keyword>
<evidence type="ECO:0000259" key="11">
    <source>
        <dbReference type="PROSITE" id="PS51296"/>
    </source>
</evidence>
<evidence type="ECO:0000256" key="1">
    <source>
        <dbReference type="ARBA" id="ARBA00002494"/>
    </source>
</evidence>
<name>A0ABU8T5H4_9PSEU</name>
<dbReference type="Gene3D" id="2.102.10.10">
    <property type="entry name" value="Rieske [2Fe-2S] iron-sulphur domain"/>
    <property type="match status" value="1"/>
</dbReference>
<dbReference type="InterPro" id="IPR017941">
    <property type="entry name" value="Rieske_2Fe-2S"/>
</dbReference>
<comment type="function">
    <text evidence="1">Iron-sulfur subunit of the cytochrome bc1 complex, an essential component of the respiratory electron transport chain required for ATP synthesis. The bc1 complex catalyzes the oxidation of menaquinol and the reduction of cytochrome c in the respiratory chain. The bc1 complex operates through a Q-cycle mechanism that couples electron transfer to generation of the proton gradient that drives ATP synthesis.</text>
</comment>
<dbReference type="Proteomes" id="UP001364211">
    <property type="component" value="Unassembled WGS sequence"/>
</dbReference>
<feature type="region of interest" description="Disordered" evidence="10">
    <location>
        <begin position="44"/>
        <end position="82"/>
    </location>
</feature>
<protein>
    <recommendedName>
        <fullName evidence="2">Cytochrome bc1 complex Rieske iron-sulfur subunit</fullName>
    </recommendedName>
    <alternativeName>
        <fullName evidence="8">Cytochrome bc1 reductase complex subunit QcrA</fullName>
    </alternativeName>
</protein>
<keyword evidence="13" id="KW-1185">Reference proteome</keyword>
<dbReference type="CDD" id="cd03467">
    <property type="entry name" value="Rieske"/>
    <property type="match status" value="1"/>
</dbReference>
<organism evidence="12 13">
    <name type="scientific">Pseudonocardia spirodelae</name>
    <dbReference type="NCBI Taxonomy" id="3133431"/>
    <lineage>
        <taxon>Bacteria</taxon>
        <taxon>Bacillati</taxon>
        <taxon>Actinomycetota</taxon>
        <taxon>Actinomycetes</taxon>
        <taxon>Pseudonocardiales</taxon>
        <taxon>Pseudonocardiaceae</taxon>
        <taxon>Pseudonocardia</taxon>
    </lineage>
</organism>
<evidence type="ECO:0000256" key="9">
    <source>
        <dbReference type="ARBA" id="ARBA00034078"/>
    </source>
</evidence>
<feature type="domain" description="Rieske" evidence="11">
    <location>
        <begin position="69"/>
        <end position="160"/>
    </location>
</feature>
<dbReference type="PROSITE" id="PS51318">
    <property type="entry name" value="TAT"/>
    <property type="match status" value="1"/>
</dbReference>
<dbReference type="EMBL" id="JBBJUP010000006">
    <property type="protein sequence ID" value="MEJ8279169.1"/>
    <property type="molecule type" value="Genomic_DNA"/>
</dbReference>
<dbReference type="InterPro" id="IPR036922">
    <property type="entry name" value="Rieske_2Fe-2S_sf"/>
</dbReference>
<evidence type="ECO:0000256" key="10">
    <source>
        <dbReference type="SAM" id="MobiDB-lite"/>
    </source>
</evidence>
<evidence type="ECO:0000256" key="3">
    <source>
        <dbReference type="ARBA" id="ARBA00022714"/>
    </source>
</evidence>
<dbReference type="RefSeq" id="WP_340288251.1">
    <property type="nucleotide sequence ID" value="NZ_JBBJUP010000006.1"/>
</dbReference>
<evidence type="ECO:0000256" key="7">
    <source>
        <dbReference type="ARBA" id="ARBA00023157"/>
    </source>
</evidence>